<dbReference type="GO" id="GO:0016212">
    <property type="term" value="F:kynurenine-oxoglutarate transaminase activity"/>
    <property type="evidence" value="ECO:0007669"/>
    <property type="project" value="TreeGrafter"/>
</dbReference>
<dbReference type="GO" id="GO:0030170">
    <property type="term" value="F:pyridoxal phosphate binding"/>
    <property type="evidence" value="ECO:0007669"/>
    <property type="project" value="InterPro"/>
</dbReference>
<dbReference type="CDD" id="cd00609">
    <property type="entry name" value="AAT_like"/>
    <property type="match status" value="1"/>
</dbReference>
<dbReference type="KEGG" id="csph:CSPHI_09880"/>
<dbReference type="InterPro" id="IPR015421">
    <property type="entry name" value="PyrdxlP-dep_Trfase_major"/>
</dbReference>
<feature type="domain" description="Aminotransferase class I/classII large" evidence="5">
    <location>
        <begin position="29"/>
        <end position="383"/>
    </location>
</feature>
<sequence length="392" mass="40577">MTRTVSRLRPLGETIFAVVGEAAAAHGAVNLGRGTPAAGAPEAVAEEARAQIAAGNNQYPPARGEAGLREAICAERARRTGAGYDPATECLVTVGATEAIMSAVLGLVEPGAEVVLIEPYYDSYRAAAALAGARVRAVPLLHDEAAGWHLDRAALAAAVGADTGLIIVNSPHNPTGAVLPAGDLAAVAEAARRAGCPVLSDEVYERLIFDGSAHRSIAELPGMRERTLIASSAAKTFNVTGWKIGWLLGPADMVQAALAPKQFLTCVAGAPFQAAVARGLADCDGWVRRNTAWLAANRDLLLERLAGLGIEAHGADAGYFVLADCAPLGLGDAMEVSRRLPAEAGVAVIPVPAFVEDPTHPRWRNLIRLSFAAGPEAIEAGCDRLAAHLGRP</sequence>
<evidence type="ECO:0000256" key="3">
    <source>
        <dbReference type="ARBA" id="ARBA00022679"/>
    </source>
</evidence>
<dbReference type="InterPro" id="IPR051326">
    <property type="entry name" value="Kynurenine-oxoglutarate_AT"/>
</dbReference>
<evidence type="ECO:0000256" key="1">
    <source>
        <dbReference type="ARBA" id="ARBA00001933"/>
    </source>
</evidence>
<evidence type="ECO:0000259" key="5">
    <source>
        <dbReference type="Pfam" id="PF00155"/>
    </source>
</evidence>
<keyword evidence="3" id="KW-0808">Transferase</keyword>
<dbReference type="Pfam" id="PF00155">
    <property type="entry name" value="Aminotran_1_2"/>
    <property type="match status" value="1"/>
</dbReference>
<evidence type="ECO:0000256" key="4">
    <source>
        <dbReference type="ARBA" id="ARBA00022898"/>
    </source>
</evidence>
<dbReference type="RefSeq" id="WP_075692845.1">
    <property type="nucleotide sequence ID" value="NZ_CP009248.1"/>
</dbReference>
<reference evidence="6 7" key="1">
    <citation type="submission" date="2014-08" db="EMBL/GenBank/DDBJ databases">
        <title>Complete genome sequence of Corynebacterium sphenisci CECT 5990(T) (=DSM 44792(T)), isolated from healthy wild penguins.</title>
        <authorList>
            <person name="Ruckert C."/>
            <person name="Albersmeier A."/>
            <person name="Winkler A."/>
            <person name="Kalinowski J."/>
        </authorList>
    </citation>
    <scope>NUCLEOTIDE SEQUENCE [LARGE SCALE GENOMIC DNA]</scope>
    <source>
        <strain evidence="6 7">DSM 44792</strain>
    </source>
</reference>
<dbReference type="PANTHER" id="PTHR43807:SF20">
    <property type="entry name" value="FI04487P"/>
    <property type="match status" value="1"/>
</dbReference>
<protein>
    <recommendedName>
        <fullName evidence="5">Aminotransferase class I/classII large domain-containing protein</fullName>
    </recommendedName>
</protein>
<dbReference type="GO" id="GO:0005737">
    <property type="term" value="C:cytoplasm"/>
    <property type="evidence" value="ECO:0007669"/>
    <property type="project" value="TreeGrafter"/>
</dbReference>
<dbReference type="InterPro" id="IPR004839">
    <property type="entry name" value="Aminotransferase_I/II_large"/>
</dbReference>
<keyword evidence="7" id="KW-1185">Reference proteome</keyword>
<dbReference type="InterPro" id="IPR015422">
    <property type="entry name" value="PyrdxlP-dep_Trfase_small"/>
</dbReference>
<gene>
    <name evidence="6" type="ORF">CSPHI_09880</name>
</gene>
<keyword evidence="4" id="KW-0663">Pyridoxal phosphate</keyword>
<proteinExistence type="predicted"/>
<dbReference type="InterPro" id="IPR015424">
    <property type="entry name" value="PyrdxlP-dep_Trfase"/>
</dbReference>
<dbReference type="AlphaFoldDB" id="A0A1L7CZF1"/>
<organism evidence="6 7">
    <name type="scientific">Corynebacterium sphenisci DSM 44792</name>
    <dbReference type="NCBI Taxonomy" id="1437874"/>
    <lineage>
        <taxon>Bacteria</taxon>
        <taxon>Bacillati</taxon>
        <taxon>Actinomycetota</taxon>
        <taxon>Actinomycetes</taxon>
        <taxon>Mycobacteriales</taxon>
        <taxon>Corynebacteriaceae</taxon>
        <taxon>Corynebacterium</taxon>
    </lineage>
</organism>
<evidence type="ECO:0000313" key="7">
    <source>
        <dbReference type="Proteomes" id="UP000185469"/>
    </source>
</evidence>
<evidence type="ECO:0000256" key="2">
    <source>
        <dbReference type="ARBA" id="ARBA00022576"/>
    </source>
</evidence>
<dbReference type="OrthoDB" id="9763453at2"/>
<dbReference type="PANTHER" id="PTHR43807">
    <property type="entry name" value="FI04487P"/>
    <property type="match status" value="1"/>
</dbReference>
<dbReference type="Gene3D" id="3.40.640.10">
    <property type="entry name" value="Type I PLP-dependent aspartate aminotransferase-like (Major domain)"/>
    <property type="match status" value="1"/>
</dbReference>
<evidence type="ECO:0000313" key="6">
    <source>
        <dbReference type="EMBL" id="APT91265.1"/>
    </source>
</evidence>
<dbReference type="Gene3D" id="3.90.1150.10">
    <property type="entry name" value="Aspartate Aminotransferase, domain 1"/>
    <property type="match status" value="1"/>
</dbReference>
<dbReference type="SUPFAM" id="SSF53383">
    <property type="entry name" value="PLP-dependent transferases"/>
    <property type="match status" value="1"/>
</dbReference>
<keyword evidence="2" id="KW-0032">Aminotransferase</keyword>
<accession>A0A1L7CZF1</accession>
<dbReference type="STRING" id="1437874.CSPHI_09880"/>
<comment type="cofactor">
    <cofactor evidence="1">
        <name>pyridoxal 5'-phosphate</name>
        <dbReference type="ChEBI" id="CHEBI:597326"/>
    </cofactor>
</comment>
<dbReference type="EMBL" id="CP009248">
    <property type="protein sequence ID" value="APT91265.1"/>
    <property type="molecule type" value="Genomic_DNA"/>
</dbReference>
<dbReference type="Proteomes" id="UP000185469">
    <property type="component" value="Chromosome"/>
</dbReference>
<name>A0A1L7CZF1_9CORY</name>